<evidence type="ECO:0000313" key="2">
    <source>
        <dbReference type="EMBL" id="TBU11009.1"/>
    </source>
</evidence>
<evidence type="ECO:0000313" key="4">
    <source>
        <dbReference type="Proteomes" id="UP000292362"/>
    </source>
</evidence>
<protein>
    <submittedName>
        <fullName evidence="2">Uncharacterized protein</fullName>
    </submittedName>
</protein>
<organism evidence="2 3">
    <name type="scientific">Hamiltosporidium tvaerminnensis</name>
    <dbReference type="NCBI Taxonomy" id="1176355"/>
    <lineage>
        <taxon>Eukaryota</taxon>
        <taxon>Fungi</taxon>
        <taxon>Fungi incertae sedis</taxon>
        <taxon>Microsporidia</taxon>
        <taxon>Dubosqiidae</taxon>
        <taxon>Hamiltosporidium</taxon>
    </lineage>
</organism>
<evidence type="ECO:0000313" key="3">
    <source>
        <dbReference type="Proteomes" id="UP000292282"/>
    </source>
</evidence>
<comment type="caution">
    <text evidence="2">The sequence shown here is derived from an EMBL/GenBank/DDBJ whole genome shotgun (WGS) entry which is preliminary data.</text>
</comment>
<sequence>MKDRIRKSLLPQTNNDYIDEEYLIGRINEHLMIPNTFYRKTLLITTKRYNFKGCPLDAEKSNKTSEISLKSKETVGFSYEGKIFQNKAAIMEFSISEDISFCQIYQKIKELGYTNVPDIQNLTLFKNIEPPFFSSRNYVYLEKNNSFLKNYDKENWFKENNLNSFNHQYQSNEVNYFKNKDQNIEDSTKRILKFFDWNTPLRLAGLYIYSEILCVDKNFMLKFRFERINGSFDIKKNFVFYKLPSKKLVCRICERNLADIKVLDDPILPENQKIICKNCFEAIYVDNNGDLRYPDIIISKIE</sequence>
<keyword evidence="3" id="KW-1185">Reference proteome</keyword>
<dbReference type="VEuPathDB" id="MicrosporidiaDB:CWI38_1431p0010"/>
<dbReference type="Proteomes" id="UP000292282">
    <property type="component" value="Unassembled WGS sequence"/>
</dbReference>
<dbReference type="Pfam" id="PF12251">
    <property type="entry name" value="SNAPC3"/>
    <property type="match status" value="1"/>
</dbReference>
<dbReference type="VEuPathDB" id="MicrosporidiaDB:CWI37_1615p0020"/>
<dbReference type="OrthoDB" id="2191424at2759"/>
<reference evidence="3 4" key="1">
    <citation type="submission" date="2017-12" db="EMBL/GenBank/DDBJ databases">
        <authorList>
            <person name="Pombert J.-F."/>
            <person name="Haag K.L."/>
            <person name="Ebert D."/>
        </authorList>
    </citation>
    <scope>NUCLEOTIDE SEQUENCE [LARGE SCALE GENOMIC DNA]</scope>
    <source>
        <strain evidence="1">FI-OER-3-3</strain>
        <strain evidence="2">IL-G-3</strain>
    </source>
</reference>
<gene>
    <name evidence="1" type="ORF">CWI37_1615p0020</name>
    <name evidence="2" type="ORF">CWI38_1431p0010</name>
</gene>
<dbReference type="EMBL" id="PITJ01001615">
    <property type="protein sequence ID" value="TBT98750.1"/>
    <property type="molecule type" value="Genomic_DNA"/>
</dbReference>
<evidence type="ECO:0000313" key="1">
    <source>
        <dbReference type="EMBL" id="TBT98750.1"/>
    </source>
</evidence>
<dbReference type="Proteomes" id="UP000292362">
    <property type="component" value="Unassembled WGS sequence"/>
</dbReference>
<dbReference type="InterPro" id="IPR022042">
    <property type="entry name" value="snRNA-activating_su3"/>
</dbReference>
<accession>A0A4Q9LR60</accession>
<dbReference type="AlphaFoldDB" id="A0A4Q9LR60"/>
<name>A0A4Q9LR60_9MICR</name>
<dbReference type="EMBL" id="PITK01001431">
    <property type="protein sequence ID" value="TBU11009.1"/>
    <property type="molecule type" value="Genomic_DNA"/>
</dbReference>
<proteinExistence type="predicted"/>